<evidence type="ECO:0000256" key="1">
    <source>
        <dbReference type="SAM" id="Phobius"/>
    </source>
</evidence>
<sequence length="226" mass="25817">MQSVQSNNPQRESITLLGRPNRLRPVFLLLLSLSCVLIQNIGILYRYFFLILIFGSSAYILFIWSIIDCFFVSQTTYKLNRRNHLFVIKSRPACCPCPGEQRDEFPLSMIDKVTRSTYPTQIIDPQSDYQHSRRNHRITIHLTNGKQIKCRSTFQMNEVVAFVAFLRDSQTELQSIPSTSVHTTPPSLSVYTPPAPLYSPAEGGWAYPSVPPYPSPIEPHPNSQLK</sequence>
<organism evidence="2 3">
    <name type="scientific">Blattamonas nauphoetae</name>
    <dbReference type="NCBI Taxonomy" id="2049346"/>
    <lineage>
        <taxon>Eukaryota</taxon>
        <taxon>Metamonada</taxon>
        <taxon>Preaxostyla</taxon>
        <taxon>Oxymonadida</taxon>
        <taxon>Blattamonas</taxon>
    </lineage>
</organism>
<proteinExistence type="predicted"/>
<reference evidence="2 3" key="1">
    <citation type="journal article" date="2022" name="bioRxiv">
        <title>Genomics of Preaxostyla Flagellates Illuminates Evolutionary Transitions and the Path Towards Mitochondrial Loss.</title>
        <authorList>
            <person name="Novak L.V.F."/>
            <person name="Treitli S.C."/>
            <person name="Pyrih J."/>
            <person name="Halakuc P."/>
            <person name="Pipaliya S.V."/>
            <person name="Vacek V."/>
            <person name="Brzon O."/>
            <person name="Soukal P."/>
            <person name="Eme L."/>
            <person name="Dacks J.B."/>
            <person name="Karnkowska A."/>
            <person name="Elias M."/>
            <person name="Hampl V."/>
        </authorList>
    </citation>
    <scope>NUCLEOTIDE SEQUENCE [LARGE SCALE GENOMIC DNA]</scope>
    <source>
        <strain evidence="2">NAU3</strain>
        <tissue evidence="2">Gut</tissue>
    </source>
</reference>
<dbReference type="Proteomes" id="UP001281761">
    <property type="component" value="Unassembled WGS sequence"/>
</dbReference>
<feature type="transmembrane region" description="Helical" evidence="1">
    <location>
        <begin position="51"/>
        <end position="72"/>
    </location>
</feature>
<keyword evidence="1" id="KW-1133">Transmembrane helix</keyword>
<keyword evidence="1" id="KW-0812">Transmembrane</keyword>
<feature type="transmembrane region" description="Helical" evidence="1">
    <location>
        <begin position="26"/>
        <end position="45"/>
    </location>
</feature>
<keyword evidence="1" id="KW-0472">Membrane</keyword>
<keyword evidence="3" id="KW-1185">Reference proteome</keyword>
<comment type="caution">
    <text evidence="2">The sequence shown here is derived from an EMBL/GenBank/DDBJ whole genome shotgun (WGS) entry which is preliminary data.</text>
</comment>
<evidence type="ECO:0000313" key="3">
    <source>
        <dbReference type="Proteomes" id="UP001281761"/>
    </source>
</evidence>
<evidence type="ECO:0000313" key="2">
    <source>
        <dbReference type="EMBL" id="KAK2963388.1"/>
    </source>
</evidence>
<protein>
    <submittedName>
        <fullName evidence="2">Uncharacterized protein</fullName>
    </submittedName>
</protein>
<gene>
    <name evidence="2" type="ORF">BLNAU_1430</name>
</gene>
<name>A0ABQ9YI04_9EUKA</name>
<accession>A0ABQ9YI04</accession>
<dbReference type="EMBL" id="JARBJD010000006">
    <property type="protein sequence ID" value="KAK2963388.1"/>
    <property type="molecule type" value="Genomic_DNA"/>
</dbReference>